<reference evidence="1 2" key="1">
    <citation type="journal article" date="2015" name="Proc. Natl. Acad. Sci. U.S.A.">
        <title>The resurrection genome of Boea hygrometrica: A blueprint for survival of dehydration.</title>
        <authorList>
            <person name="Xiao L."/>
            <person name="Yang G."/>
            <person name="Zhang L."/>
            <person name="Yang X."/>
            <person name="Zhao S."/>
            <person name="Ji Z."/>
            <person name="Zhou Q."/>
            <person name="Hu M."/>
            <person name="Wang Y."/>
            <person name="Chen M."/>
            <person name="Xu Y."/>
            <person name="Jin H."/>
            <person name="Xiao X."/>
            <person name="Hu G."/>
            <person name="Bao F."/>
            <person name="Hu Y."/>
            <person name="Wan P."/>
            <person name="Li L."/>
            <person name="Deng X."/>
            <person name="Kuang T."/>
            <person name="Xiang C."/>
            <person name="Zhu J.K."/>
            <person name="Oliver M.J."/>
            <person name="He Y."/>
        </authorList>
    </citation>
    <scope>NUCLEOTIDE SEQUENCE [LARGE SCALE GENOMIC DNA]</scope>
    <source>
        <strain evidence="2">cv. XS01</strain>
    </source>
</reference>
<name>A0A2Z7C9Q7_9LAMI</name>
<dbReference type="EMBL" id="KQ997874">
    <property type="protein sequence ID" value="KZV43722.1"/>
    <property type="molecule type" value="Genomic_DNA"/>
</dbReference>
<proteinExistence type="predicted"/>
<organism evidence="1 2">
    <name type="scientific">Dorcoceras hygrometricum</name>
    <dbReference type="NCBI Taxonomy" id="472368"/>
    <lineage>
        <taxon>Eukaryota</taxon>
        <taxon>Viridiplantae</taxon>
        <taxon>Streptophyta</taxon>
        <taxon>Embryophyta</taxon>
        <taxon>Tracheophyta</taxon>
        <taxon>Spermatophyta</taxon>
        <taxon>Magnoliopsida</taxon>
        <taxon>eudicotyledons</taxon>
        <taxon>Gunneridae</taxon>
        <taxon>Pentapetalae</taxon>
        <taxon>asterids</taxon>
        <taxon>lamiids</taxon>
        <taxon>Lamiales</taxon>
        <taxon>Gesneriaceae</taxon>
        <taxon>Didymocarpoideae</taxon>
        <taxon>Trichosporeae</taxon>
        <taxon>Loxocarpinae</taxon>
        <taxon>Dorcoceras</taxon>
    </lineage>
</organism>
<gene>
    <name evidence="1" type="ORF">F511_18838</name>
</gene>
<keyword evidence="2" id="KW-1185">Reference proteome</keyword>
<accession>A0A2Z7C9Q7</accession>
<dbReference type="AlphaFoldDB" id="A0A2Z7C9Q7"/>
<sequence length="331" mass="36488">MAASLSVNALQVNFESVLSMEHAGMGAVIEFFANAKVIAGMIVSFVENRKMVVTKDVFAETFQLPTEGPPNKKNEIKVEYRLLHDIVAKALCAKFGSFDVVTSEKLEIMVAINVGFKVNLGHILFQTIVSMVHTPSRQSQGFAMPLSILLEKVVKSDLGEYVALHPLKVLDNKSVLTYMKKNHNFAPAGESSKKAINKYDAICLWKFGAESPTSYLLPHRKDPLEDLITAASTATRFNNPQATRTLATYAHQHASYVSTTLLLRLSEKDHKTCLTSLSQNHKGEEYIVARRRPSCRTRYGSARPCAACDGGGGRHRAAAVRRRSPADYCNG</sequence>
<protein>
    <submittedName>
        <fullName evidence="1">Uncharacterized protein</fullName>
    </submittedName>
</protein>
<evidence type="ECO:0000313" key="1">
    <source>
        <dbReference type="EMBL" id="KZV43722.1"/>
    </source>
</evidence>
<evidence type="ECO:0000313" key="2">
    <source>
        <dbReference type="Proteomes" id="UP000250235"/>
    </source>
</evidence>
<dbReference type="Proteomes" id="UP000250235">
    <property type="component" value="Unassembled WGS sequence"/>
</dbReference>